<protein>
    <submittedName>
        <fullName evidence="4">Putative FAD-linked oxidoreductase</fullName>
        <ecNumber evidence="4">1.-.-.-</ecNumber>
    </submittedName>
</protein>
<dbReference type="PROSITE" id="PS51387">
    <property type="entry name" value="FAD_PCMH"/>
    <property type="match status" value="1"/>
</dbReference>
<evidence type="ECO:0000313" key="5">
    <source>
        <dbReference type="Proteomes" id="UP000265903"/>
    </source>
</evidence>
<reference evidence="4 5" key="1">
    <citation type="submission" date="2018-08" db="EMBL/GenBank/DDBJ databases">
        <title>Whole Genome Sequence of the Moderate Halophilic Marine Bacterium Marinobacter litoralis Sw-45.</title>
        <authorList>
            <person name="Musa H."/>
        </authorList>
    </citation>
    <scope>NUCLEOTIDE SEQUENCE [LARGE SCALE GENOMIC DNA]</scope>
    <source>
        <strain evidence="4 5">Sw-45</strain>
    </source>
</reference>
<dbReference type="SUPFAM" id="SSF55103">
    <property type="entry name" value="FAD-linked oxidases, C-terminal domain"/>
    <property type="match status" value="1"/>
</dbReference>
<dbReference type="NCBIfam" id="NF008439">
    <property type="entry name" value="PRK11282.1"/>
    <property type="match status" value="1"/>
</dbReference>
<keyword evidence="1" id="KW-0285">Flavoprotein</keyword>
<evidence type="ECO:0000259" key="3">
    <source>
        <dbReference type="PROSITE" id="PS51387"/>
    </source>
</evidence>
<dbReference type="PANTHER" id="PTHR11748:SF103">
    <property type="entry name" value="GLYCOLATE OXIDASE SUBUNIT GLCE"/>
    <property type="match status" value="1"/>
</dbReference>
<dbReference type="PANTHER" id="PTHR11748">
    <property type="entry name" value="D-LACTATE DEHYDROGENASE"/>
    <property type="match status" value="1"/>
</dbReference>
<dbReference type="GO" id="GO:0016491">
    <property type="term" value="F:oxidoreductase activity"/>
    <property type="evidence" value="ECO:0007669"/>
    <property type="project" value="UniProtKB-KW"/>
</dbReference>
<comment type="caution">
    <text evidence="4">The sequence shown here is derived from an EMBL/GenBank/DDBJ whole genome shotgun (WGS) entry which is preliminary data.</text>
</comment>
<dbReference type="Pfam" id="PF01565">
    <property type="entry name" value="FAD_binding_4"/>
    <property type="match status" value="1"/>
</dbReference>
<feature type="domain" description="FAD-binding PCMH-type" evidence="3">
    <location>
        <begin position="1"/>
        <end position="172"/>
    </location>
</feature>
<dbReference type="RefSeq" id="WP_114334734.1">
    <property type="nucleotide sequence ID" value="NZ_QMDL01000002.1"/>
</dbReference>
<evidence type="ECO:0000313" key="4">
    <source>
        <dbReference type="EMBL" id="RMJ04398.1"/>
    </source>
</evidence>
<dbReference type="AlphaFoldDB" id="A0A3M2RGN2"/>
<proteinExistence type="predicted"/>
<dbReference type="Proteomes" id="UP000265903">
    <property type="component" value="Unassembled WGS sequence"/>
</dbReference>
<dbReference type="SUPFAM" id="SSF56176">
    <property type="entry name" value="FAD-binding/transporter-associated domain-like"/>
    <property type="match status" value="1"/>
</dbReference>
<accession>A0A3M2RGN2</accession>
<evidence type="ECO:0000256" key="2">
    <source>
        <dbReference type="ARBA" id="ARBA00022827"/>
    </source>
</evidence>
<dbReference type="InterPro" id="IPR036318">
    <property type="entry name" value="FAD-bd_PCMH-like_sf"/>
</dbReference>
<sequence length="355" mass="38763">MADQINLLQEQLQHARSNSRKLNVVGGGTKAFMGRAVNAETDTLSMAGHTGIVEYHPVELVLTVRAGTTLKEIEAVLAEQGQCLHFEPPHFGEASSIGGTLACNLSGPARPWAGSVRDQILGVRLLNGKGEHLRFGGQVMKNVAGYDVSRLQAGAMGTLGVITEISLKVMPKPAATVTLVRDMPMDEAVNYMNRRAGEPKPMTGACWVDGKVYLRLAGARSAVEATAHKWQGEVMEQSDHFWQQIQDLKHNFFTDTEAPLWRFSVGSSATVPVLNGQWMVDWAGSQRWYRGEAGLSDLEPIAQTAGGQVSLFRGGDRTGEVMHSPPEALKTIQRRVKQSFDPDGLFNPGRLYSWL</sequence>
<keyword evidence="5" id="KW-1185">Reference proteome</keyword>
<keyword evidence="4" id="KW-0560">Oxidoreductase</keyword>
<dbReference type="OrthoDB" id="9811557at2"/>
<dbReference type="InterPro" id="IPR016166">
    <property type="entry name" value="FAD-bd_PCMH"/>
</dbReference>
<gene>
    <name evidence="4" type="ORF">DOQ08_01719</name>
</gene>
<name>A0A3M2RGN2_9GAMM</name>
<dbReference type="InterPro" id="IPR016169">
    <property type="entry name" value="FAD-bd_PCMH_sub2"/>
</dbReference>
<dbReference type="InterPro" id="IPR006094">
    <property type="entry name" value="Oxid_FAD_bind_N"/>
</dbReference>
<dbReference type="GO" id="GO:0071949">
    <property type="term" value="F:FAD binding"/>
    <property type="evidence" value="ECO:0007669"/>
    <property type="project" value="InterPro"/>
</dbReference>
<dbReference type="InterPro" id="IPR016164">
    <property type="entry name" value="FAD-linked_Oxase-like_C"/>
</dbReference>
<dbReference type="EC" id="1.-.-.-" evidence="4"/>
<evidence type="ECO:0000256" key="1">
    <source>
        <dbReference type="ARBA" id="ARBA00022630"/>
    </source>
</evidence>
<keyword evidence="2" id="KW-0274">FAD</keyword>
<dbReference type="EMBL" id="QMDL01000002">
    <property type="protein sequence ID" value="RMJ04398.1"/>
    <property type="molecule type" value="Genomic_DNA"/>
</dbReference>
<dbReference type="Gene3D" id="3.30.465.10">
    <property type="match status" value="1"/>
</dbReference>
<organism evidence="4 5">
    <name type="scientific">Marinobacter litoralis</name>
    <dbReference type="NCBI Taxonomy" id="187981"/>
    <lineage>
        <taxon>Bacteria</taxon>
        <taxon>Pseudomonadati</taxon>
        <taxon>Pseudomonadota</taxon>
        <taxon>Gammaproteobacteria</taxon>
        <taxon>Pseudomonadales</taxon>
        <taxon>Marinobacteraceae</taxon>
        <taxon>Marinobacter</taxon>
    </lineage>
</organism>